<organism evidence="1 2">
    <name type="scientific">Salinimicrobium marinum</name>
    <dbReference type="NCBI Taxonomy" id="680283"/>
    <lineage>
        <taxon>Bacteria</taxon>
        <taxon>Pseudomonadati</taxon>
        <taxon>Bacteroidota</taxon>
        <taxon>Flavobacteriia</taxon>
        <taxon>Flavobacteriales</taxon>
        <taxon>Flavobacteriaceae</taxon>
        <taxon>Salinimicrobium</taxon>
    </lineage>
</organism>
<gene>
    <name evidence="1" type="ORF">GCM10007103_28910</name>
</gene>
<comment type="caution">
    <text evidence="1">The sequence shown here is derived from an EMBL/GenBank/DDBJ whole genome shotgun (WGS) entry which is preliminary data.</text>
</comment>
<dbReference type="Gene3D" id="2.40.160.130">
    <property type="entry name" value="Capsule assembly protein Wzi"/>
    <property type="match status" value="1"/>
</dbReference>
<reference evidence="1" key="2">
    <citation type="submission" date="2020-09" db="EMBL/GenBank/DDBJ databases">
        <authorList>
            <person name="Sun Q."/>
            <person name="Kim S."/>
        </authorList>
    </citation>
    <scope>NUCLEOTIDE SEQUENCE</scope>
    <source>
        <strain evidence="1">KCTC 12719</strain>
    </source>
</reference>
<accession>A0A918SKP7</accession>
<sequence>MLFLLVLFKYNAGYAQHNKAEEELLSPLMYYLEKQPYSLEFTLQGLSYSRQELPFWMEHNQRGRISKNTSVLGTLSAKAVSFVSDESSIIYGTNILYQDAGAPGIQLDEIYAHYQDLNFYVTVGKKQQREVLQGLSASNGNMLLSLNTRAIPGVQIGSTSPFYFTKKKVFGLEGSWNEYFLGDSKHSENVLLHYKKFGAVLQLNGWDLKAGVQHMAQWAGTLNHSGEQPSGFNDYLQVVLGSEGTTKNARNQLKSKGNHLGIYEFHLGKSYKFFKLQFFYNHLFEDISGRRFENFPDGRYGFYYEAYNPSQLINAIIYEFYYTQHQSYTASGFHKYDNYFNSNTYRSGWTYKNRVIGTPFFTGDSNENGIINNKFTAHHIGISGELGNYFQKYPYKLLLSYAKNEGVYSKRYSPEENVFYGLFDINLLQKTIHLNFQSGVEFNNTAPPNFGAGIRLMYKL</sequence>
<dbReference type="AlphaFoldDB" id="A0A918SKP7"/>
<evidence type="ECO:0008006" key="3">
    <source>
        <dbReference type="Google" id="ProtNLM"/>
    </source>
</evidence>
<proteinExistence type="predicted"/>
<dbReference type="Proteomes" id="UP000610456">
    <property type="component" value="Unassembled WGS sequence"/>
</dbReference>
<name>A0A918SKP7_9FLAO</name>
<protein>
    <recommendedName>
        <fullName evidence="3">Capsule assembly protein Wzi</fullName>
    </recommendedName>
</protein>
<keyword evidence="2" id="KW-1185">Reference proteome</keyword>
<dbReference type="EMBL" id="BMXB01000015">
    <property type="protein sequence ID" value="GHA46060.1"/>
    <property type="molecule type" value="Genomic_DNA"/>
</dbReference>
<reference evidence="1" key="1">
    <citation type="journal article" date="2014" name="Int. J. Syst. Evol. Microbiol.">
        <title>Complete genome sequence of Corynebacterium casei LMG S-19264T (=DSM 44701T), isolated from a smear-ripened cheese.</title>
        <authorList>
            <consortium name="US DOE Joint Genome Institute (JGI-PGF)"/>
            <person name="Walter F."/>
            <person name="Albersmeier A."/>
            <person name="Kalinowski J."/>
            <person name="Ruckert C."/>
        </authorList>
    </citation>
    <scope>NUCLEOTIDE SEQUENCE</scope>
    <source>
        <strain evidence="1">KCTC 12719</strain>
    </source>
</reference>
<evidence type="ECO:0000313" key="1">
    <source>
        <dbReference type="EMBL" id="GHA46060.1"/>
    </source>
</evidence>
<dbReference type="InterPro" id="IPR038636">
    <property type="entry name" value="Wzi_sf"/>
</dbReference>
<evidence type="ECO:0000313" key="2">
    <source>
        <dbReference type="Proteomes" id="UP000610456"/>
    </source>
</evidence>